<dbReference type="InterPro" id="IPR019651">
    <property type="entry name" value="Glutamate_DH_NAD-spec"/>
</dbReference>
<dbReference type="AlphaFoldDB" id="S3IME9"/>
<reference evidence="2 3" key="1">
    <citation type="journal article" date="2012" name="J. Bacteriol.">
        <title>Genome sequence of Rhizobium grahamii CCGE502, a broad-host-range symbiont with low nodulation competitiveness in Phaseolus vulgaris.</title>
        <authorList>
            <person name="Althabegoiti M.J."/>
            <person name="Lozano L."/>
            <person name="Torres-Tejerizo G."/>
            <person name="Ormeno-Orrillo E."/>
            <person name="Rogel M.A."/>
            <person name="Gonzalez V."/>
            <person name="Martinez-Romero E."/>
        </authorList>
    </citation>
    <scope>NUCLEOTIDE SEQUENCE [LARGE SCALE GENOMIC DNA]</scope>
    <source>
        <strain evidence="2 3">CCGE 502</strain>
    </source>
</reference>
<keyword evidence="1" id="KW-1133">Transmembrane helix</keyword>
<sequence length="570" mass="61983">MDQAFGLVLGFHAFATLLVGFGIGFGVLDHLFDVGVGETTRCLDADLLFLAGALVLGRNLHDAVGVDIEGDFDLRNATRCRRQANEVELAEQLVVGSHFALTLRNADGDGLLVVVGGREGLALLGRDRGVTLDQTGEDATEGLDAERQRGHVEEQNVLDVALENAGLDGGAECDDFIRVDALMRLLTEQLLDDFLHLRHAAHATDQNDFVDLGWRYAGILESSLARCDRALDQILDKAFELGAGQLQRQVLRTGCIGRDERQVDFGLLRGRQFDLCLFGSFLEALQSKLVALQIDAVVLLELGNEVFDETHVEVFTAEEGIAVGGLHFEDAVADFEDRDIEGTATQVVNGDGLAVLLVETVGQRCRRRLVDDAQNFEASDLAGILGCLALCVVKVCGNGDDGLFDLFTEIGFSGFLHLLKDHRGDLGRRIAGAAGLDPCVAIVALGDLERNESLVLFNRRIIVAAADEALHCEQRIRGVGDCLALGRLTDEAFAIFGKCDDRRRRARTFGVLNDLRVLAVHDSDAGICRSEVDTNYFCHVILSLKQAVGTPRRHFPDSPLRDGSLRLTQS</sequence>
<keyword evidence="1" id="KW-0812">Transmembrane</keyword>
<dbReference type="HOGENOM" id="CLU_009163_1_0_5"/>
<dbReference type="eggNOG" id="ENOG502Z9JM">
    <property type="taxonomic scope" value="Bacteria"/>
</dbReference>
<keyword evidence="1" id="KW-0472">Membrane</keyword>
<organism evidence="2 3">
    <name type="scientific">Rhizobium grahamii CCGE 502</name>
    <dbReference type="NCBI Taxonomy" id="990285"/>
    <lineage>
        <taxon>Bacteria</taxon>
        <taxon>Pseudomonadati</taxon>
        <taxon>Pseudomonadota</taxon>
        <taxon>Alphaproteobacteria</taxon>
        <taxon>Hyphomicrobiales</taxon>
        <taxon>Rhizobiaceae</taxon>
        <taxon>Rhizobium/Agrobacterium group</taxon>
        <taxon>Rhizobium</taxon>
    </lineage>
</organism>
<proteinExistence type="predicted"/>
<evidence type="ECO:0000256" key="1">
    <source>
        <dbReference type="SAM" id="Phobius"/>
    </source>
</evidence>
<evidence type="ECO:0000313" key="3">
    <source>
        <dbReference type="Proteomes" id="UP000014411"/>
    </source>
</evidence>
<dbReference type="Pfam" id="PF10712">
    <property type="entry name" value="NAD-GH"/>
    <property type="match status" value="1"/>
</dbReference>
<protein>
    <submittedName>
        <fullName evidence="2">NAD-specific glutamate dehydrogenase</fullName>
    </submittedName>
</protein>
<feature type="transmembrane region" description="Helical" evidence="1">
    <location>
        <begin position="7"/>
        <end position="28"/>
    </location>
</feature>
<keyword evidence="3" id="KW-1185">Reference proteome</keyword>
<dbReference type="Proteomes" id="UP000014411">
    <property type="component" value="Unassembled WGS sequence"/>
</dbReference>
<comment type="caution">
    <text evidence="2">The sequence shown here is derived from an EMBL/GenBank/DDBJ whole genome shotgun (WGS) entry which is preliminary data.</text>
</comment>
<gene>
    <name evidence="2" type="ORF">RGCCGE502_01326</name>
</gene>
<dbReference type="EMBL" id="AEYE02000003">
    <property type="protein sequence ID" value="EPE99888.1"/>
    <property type="molecule type" value="Genomic_DNA"/>
</dbReference>
<accession>S3IME9</accession>
<name>S3IME9_9HYPH</name>
<evidence type="ECO:0000313" key="2">
    <source>
        <dbReference type="EMBL" id="EPE99888.1"/>
    </source>
</evidence>